<comment type="caution">
    <text evidence="3">The sequence shown here is derived from an EMBL/GenBank/DDBJ whole genome shotgun (WGS) entry which is preliminary data.</text>
</comment>
<dbReference type="Proteomes" id="UP001560296">
    <property type="component" value="Unassembled WGS sequence"/>
</dbReference>
<dbReference type="PANTHER" id="PTHR38102">
    <property type="entry name" value="PERIPLASMIC CHAPERONE SPY"/>
    <property type="match status" value="1"/>
</dbReference>
<proteinExistence type="predicted"/>
<sequence>MRKSLTALLLALTLPTLAMAMPDDGPRHGGFDGRHGPRMFEELDLSREQQREVRKLMGEQMKSRHEITQRYLDKLPAAEQKALQDELQAAQDQQHSAIRALLKPEQQKAFDEQLKKMQERRAERQAFKAWQAEQAKKAQ</sequence>
<protein>
    <submittedName>
        <fullName evidence="3">LTXXQ domain protein</fullName>
    </submittedName>
</protein>
<evidence type="ECO:0000313" key="3">
    <source>
        <dbReference type="EMBL" id="MEX6502124.1"/>
    </source>
</evidence>
<dbReference type="InterPro" id="IPR052211">
    <property type="entry name" value="Cpx_auxiliary_protein"/>
</dbReference>
<organism evidence="3 4">
    <name type="scientific">Pseudomonas zhanjiangensis</name>
    <dbReference type="NCBI Taxonomy" id="3239015"/>
    <lineage>
        <taxon>Bacteria</taxon>
        <taxon>Pseudomonadati</taxon>
        <taxon>Pseudomonadota</taxon>
        <taxon>Gammaproteobacteria</taxon>
        <taxon>Pseudomonadales</taxon>
        <taxon>Pseudomonadaceae</taxon>
        <taxon>Pseudomonas</taxon>
    </lineage>
</organism>
<feature type="compositionally biased region" description="Basic and acidic residues" evidence="1">
    <location>
        <begin position="113"/>
        <end position="126"/>
    </location>
</feature>
<reference evidence="3 4" key="1">
    <citation type="submission" date="2024-07" db="EMBL/GenBank/DDBJ databases">
        <authorList>
            <person name="Li M."/>
        </authorList>
    </citation>
    <scope>NUCLEOTIDE SEQUENCE [LARGE SCALE GENOMIC DNA]</scope>
    <source>
        <strain evidence="3 4">25A3E</strain>
    </source>
</reference>
<dbReference type="PANTHER" id="PTHR38102:SF1">
    <property type="entry name" value="PERIPLASMIC CHAPERONE SPY"/>
    <property type="match status" value="1"/>
</dbReference>
<keyword evidence="2" id="KW-0732">Signal</keyword>
<feature type="signal peptide" evidence="2">
    <location>
        <begin position="1"/>
        <end position="20"/>
    </location>
</feature>
<evidence type="ECO:0000256" key="2">
    <source>
        <dbReference type="SAM" id="SignalP"/>
    </source>
</evidence>
<gene>
    <name evidence="3" type="ORF">AB5S05_08640</name>
</gene>
<evidence type="ECO:0000256" key="1">
    <source>
        <dbReference type="SAM" id="MobiDB-lite"/>
    </source>
</evidence>
<dbReference type="RefSeq" id="WP_369287096.1">
    <property type="nucleotide sequence ID" value="NZ_JBFTEG010000005.1"/>
</dbReference>
<feature type="region of interest" description="Disordered" evidence="1">
    <location>
        <begin position="113"/>
        <end position="139"/>
    </location>
</feature>
<accession>A0ABV3YSS0</accession>
<evidence type="ECO:0000313" key="4">
    <source>
        <dbReference type="Proteomes" id="UP001560296"/>
    </source>
</evidence>
<name>A0ABV3YSS0_9PSED</name>
<feature type="chain" id="PRO_5046397083" evidence="2">
    <location>
        <begin position="21"/>
        <end position="139"/>
    </location>
</feature>
<keyword evidence="4" id="KW-1185">Reference proteome</keyword>
<dbReference type="EMBL" id="JBFTEG010000005">
    <property type="protein sequence ID" value="MEX6502124.1"/>
    <property type="molecule type" value="Genomic_DNA"/>
</dbReference>